<accession>A0ABP9IAU5</accession>
<evidence type="ECO:0000256" key="2">
    <source>
        <dbReference type="ARBA" id="ARBA00022679"/>
    </source>
</evidence>
<dbReference type="PANTHER" id="PTHR43648">
    <property type="entry name" value="ELECTRON TRANSFER FLAVOPROTEIN BETA SUBUNIT LYSINE METHYLTRANSFERASE"/>
    <property type="match status" value="1"/>
</dbReference>
<protein>
    <submittedName>
        <fullName evidence="3">Methyltransferase</fullName>
    </submittedName>
</protein>
<evidence type="ECO:0000313" key="3">
    <source>
        <dbReference type="EMBL" id="GAA4993528.1"/>
    </source>
</evidence>
<dbReference type="EMBL" id="BAABIL010000580">
    <property type="protein sequence ID" value="GAA4993528.1"/>
    <property type="molecule type" value="Genomic_DNA"/>
</dbReference>
<reference evidence="4" key="1">
    <citation type="journal article" date="2019" name="Int. J. Syst. Evol. Microbiol.">
        <title>The Global Catalogue of Microorganisms (GCM) 10K type strain sequencing project: providing services to taxonomists for standard genome sequencing and annotation.</title>
        <authorList>
            <consortium name="The Broad Institute Genomics Platform"/>
            <consortium name="The Broad Institute Genome Sequencing Center for Infectious Disease"/>
            <person name="Wu L."/>
            <person name="Ma J."/>
        </authorList>
    </citation>
    <scope>NUCLEOTIDE SEQUENCE [LARGE SCALE GENOMIC DNA]</scope>
    <source>
        <strain evidence="4">JCM 18126</strain>
    </source>
</reference>
<keyword evidence="2" id="KW-0808">Transferase</keyword>
<comment type="caution">
    <text evidence="3">The sequence shown here is derived from an EMBL/GenBank/DDBJ whole genome shotgun (WGS) entry which is preliminary data.</text>
</comment>
<dbReference type="Proteomes" id="UP001501195">
    <property type="component" value="Unassembled WGS sequence"/>
</dbReference>
<dbReference type="GO" id="GO:0008168">
    <property type="term" value="F:methyltransferase activity"/>
    <property type="evidence" value="ECO:0007669"/>
    <property type="project" value="UniProtKB-KW"/>
</dbReference>
<dbReference type="Gene3D" id="3.40.50.150">
    <property type="entry name" value="Vaccinia Virus protein VP39"/>
    <property type="match status" value="1"/>
</dbReference>
<dbReference type="Pfam" id="PF06325">
    <property type="entry name" value="PrmA"/>
    <property type="match status" value="1"/>
</dbReference>
<dbReference type="InterPro" id="IPR050078">
    <property type="entry name" value="Ribosomal_L11_MeTrfase_PrmA"/>
</dbReference>
<sequence length="219" mass="23138">MPPPPPAALRDVVRAHTRPGRPALVPEVRLHLAADTTALWQRLEEELGRSGTEPPFWAAAWAGGQAVARHLLDTPDLVRGRRVLDLATGSGLCAIAAALAGAARVLAADVDELAAAAVAENAALNAVAVEPVVADLLAGDPPDVDVVVAGDVWYERRMAERFLAWLRTCRGAGCDVLVGDPGRAFLPRHALVEVARYDVAADPVLESAAVRHAAVFRLR</sequence>
<dbReference type="RefSeq" id="WP_345713683.1">
    <property type="nucleotide sequence ID" value="NZ_BAABIL010000580.1"/>
</dbReference>
<proteinExistence type="predicted"/>
<dbReference type="GO" id="GO:0032259">
    <property type="term" value="P:methylation"/>
    <property type="evidence" value="ECO:0007669"/>
    <property type="project" value="UniProtKB-KW"/>
</dbReference>
<dbReference type="PANTHER" id="PTHR43648:SF1">
    <property type="entry name" value="ELECTRON TRANSFER FLAVOPROTEIN BETA SUBUNIT LYSINE METHYLTRANSFERASE"/>
    <property type="match status" value="1"/>
</dbReference>
<organism evidence="3 4">
    <name type="scientific">Kineococcus glutinatus</name>
    <dbReference type="NCBI Taxonomy" id="1070872"/>
    <lineage>
        <taxon>Bacteria</taxon>
        <taxon>Bacillati</taxon>
        <taxon>Actinomycetota</taxon>
        <taxon>Actinomycetes</taxon>
        <taxon>Kineosporiales</taxon>
        <taxon>Kineosporiaceae</taxon>
        <taxon>Kineococcus</taxon>
    </lineage>
</organism>
<dbReference type="SUPFAM" id="SSF53335">
    <property type="entry name" value="S-adenosyl-L-methionine-dependent methyltransferases"/>
    <property type="match status" value="1"/>
</dbReference>
<gene>
    <name evidence="3" type="ORF">GCM10023225_31400</name>
</gene>
<evidence type="ECO:0000313" key="4">
    <source>
        <dbReference type="Proteomes" id="UP001501195"/>
    </source>
</evidence>
<dbReference type="InterPro" id="IPR029063">
    <property type="entry name" value="SAM-dependent_MTases_sf"/>
</dbReference>
<keyword evidence="1 3" id="KW-0489">Methyltransferase</keyword>
<evidence type="ECO:0000256" key="1">
    <source>
        <dbReference type="ARBA" id="ARBA00022603"/>
    </source>
</evidence>
<name>A0ABP9IAU5_9ACTN</name>
<keyword evidence="4" id="KW-1185">Reference proteome</keyword>